<evidence type="ECO:0000256" key="2">
    <source>
        <dbReference type="ARBA" id="ARBA00022691"/>
    </source>
</evidence>
<dbReference type="AlphaFoldDB" id="A6H0S1"/>
<keyword evidence="4" id="KW-0408">Iron</keyword>
<dbReference type="InterPro" id="IPR007197">
    <property type="entry name" value="rSAM"/>
</dbReference>
<name>A6H0S1_FLAPJ</name>
<dbReference type="InterPro" id="IPR023867">
    <property type="entry name" value="Sulphatase_maturase_rSAM"/>
</dbReference>
<dbReference type="SFLD" id="SFLDG01067">
    <property type="entry name" value="SPASM/twitch_domain_containing"/>
    <property type="match status" value="1"/>
</dbReference>
<dbReference type="PROSITE" id="PS51918">
    <property type="entry name" value="RADICAL_SAM"/>
    <property type="match status" value="1"/>
</dbReference>
<dbReference type="OrthoDB" id="9808591at2"/>
<evidence type="ECO:0000256" key="4">
    <source>
        <dbReference type="ARBA" id="ARBA00023004"/>
    </source>
</evidence>
<dbReference type="InterPro" id="IPR023885">
    <property type="entry name" value="4Fe4S-binding_SPASM_dom"/>
</dbReference>
<dbReference type="GeneID" id="66551937"/>
<dbReference type="EMBL" id="AM398681">
    <property type="protein sequence ID" value="CAL43945.1"/>
    <property type="molecule type" value="Genomic_DNA"/>
</dbReference>
<sequence length="450" mass="51429">MDYKLSHYTVIADLEDNDNNIVHSTKTGTSLILKKNVINAINNKNFSQVDEVLLEKIINSEIIVPNSLNEIEQIIEEFNISKLDRSTLSFVITPSANCQLGCNYCGQEHSDITLDKNLSENILKHIKSKLEKHDYNHLDVTWYGAEPLMGFSAMKKLSSEILELVNEKQITYSATIITNALSLKEKIFKDLVLDMKITHFQITLDGIKETHDNSRYTKKGLPTFDIIVNNIKNATNSSIYTSENVNITIRMNVHVNNYLEVDSLLEMVYNENLHKKVSVDFAPIHDWGLNKADKSVGLAPEKFAELEIDWFMKMRKLGFKDVNLIPSRIQSTCMTTTDDAELIDATGKISYCWEVPYTPSFDNDSEFIIGNVNNSKTYDETKQLHPLRDWYNDMKTGKNNSNNCKNCNFLPVCGGHCPISWYKGVVACPPFKKNMEDRLVLQYLIEKEII</sequence>
<evidence type="ECO:0000313" key="8">
    <source>
        <dbReference type="Proteomes" id="UP000006394"/>
    </source>
</evidence>
<dbReference type="GO" id="GO:0051536">
    <property type="term" value="F:iron-sulfur cluster binding"/>
    <property type="evidence" value="ECO:0007669"/>
    <property type="project" value="UniProtKB-KW"/>
</dbReference>
<accession>A6H0S1</accession>
<dbReference type="GO" id="GO:0046872">
    <property type="term" value="F:metal ion binding"/>
    <property type="evidence" value="ECO:0007669"/>
    <property type="project" value="UniProtKB-KW"/>
</dbReference>
<feature type="domain" description="Radical SAM core" evidence="6">
    <location>
        <begin position="82"/>
        <end position="321"/>
    </location>
</feature>
<protein>
    <recommendedName>
        <fullName evidence="6">Radical SAM core domain-containing protein</fullName>
    </recommendedName>
</protein>
<keyword evidence="5" id="KW-0411">Iron-sulfur</keyword>
<evidence type="ECO:0000256" key="5">
    <source>
        <dbReference type="ARBA" id="ARBA00023014"/>
    </source>
</evidence>
<dbReference type="eggNOG" id="COG0641">
    <property type="taxonomic scope" value="Bacteria"/>
</dbReference>
<gene>
    <name evidence="7" type="ordered locus">FP1879</name>
</gene>
<dbReference type="Gene3D" id="3.20.20.70">
    <property type="entry name" value="Aldolase class I"/>
    <property type="match status" value="1"/>
</dbReference>
<dbReference type="GO" id="GO:0016491">
    <property type="term" value="F:oxidoreductase activity"/>
    <property type="evidence" value="ECO:0007669"/>
    <property type="project" value="InterPro"/>
</dbReference>
<keyword evidence="3" id="KW-0479">Metal-binding</keyword>
<dbReference type="EnsemblBacteria" id="CAL43945">
    <property type="protein sequence ID" value="CAL43945"/>
    <property type="gene ID" value="FP1879"/>
</dbReference>
<dbReference type="Pfam" id="PF04055">
    <property type="entry name" value="Radical_SAM"/>
    <property type="match status" value="1"/>
</dbReference>
<dbReference type="SUPFAM" id="SSF102114">
    <property type="entry name" value="Radical SAM enzymes"/>
    <property type="match status" value="1"/>
</dbReference>
<dbReference type="Proteomes" id="UP000006394">
    <property type="component" value="Chromosome"/>
</dbReference>
<evidence type="ECO:0000313" key="7">
    <source>
        <dbReference type="EMBL" id="CAL43945.1"/>
    </source>
</evidence>
<evidence type="ECO:0000256" key="3">
    <source>
        <dbReference type="ARBA" id="ARBA00022723"/>
    </source>
</evidence>
<dbReference type="PATRIC" id="fig|402612.5.peg.1905"/>
<dbReference type="CDD" id="cd01335">
    <property type="entry name" value="Radical_SAM"/>
    <property type="match status" value="1"/>
</dbReference>
<comment type="cofactor">
    <cofactor evidence="1">
        <name>[4Fe-4S] cluster</name>
        <dbReference type="ChEBI" id="CHEBI:49883"/>
    </cofactor>
</comment>
<evidence type="ECO:0000259" key="6">
    <source>
        <dbReference type="PROSITE" id="PS51918"/>
    </source>
</evidence>
<dbReference type="STRING" id="402612.FP1879"/>
<reference evidence="7 8" key="1">
    <citation type="journal article" date="2007" name="Nat. Biotechnol.">
        <title>Complete genome sequence of the fish pathogen Flavobacterium psychrophilum.</title>
        <authorList>
            <person name="Duchaud E."/>
            <person name="Boussaha M."/>
            <person name="Loux V."/>
            <person name="Bernardet J.F."/>
            <person name="Michel C."/>
            <person name="Kerouault B."/>
            <person name="Mondot S."/>
            <person name="Nicolas P."/>
            <person name="Bossy R."/>
            <person name="Caron C."/>
            <person name="Bessieres P."/>
            <person name="Gibrat J.F."/>
            <person name="Claverol S."/>
            <person name="Dumetz F."/>
            <person name="Le Henaff M."/>
            <person name="Benmansour A."/>
        </authorList>
    </citation>
    <scope>NUCLEOTIDE SEQUENCE [LARGE SCALE GENOMIC DNA]</scope>
    <source>
        <strain evidence="8">ATCC 49511 / DSM 21280 / CIP 103535 / JIP02/86</strain>
    </source>
</reference>
<evidence type="ECO:0000256" key="1">
    <source>
        <dbReference type="ARBA" id="ARBA00001966"/>
    </source>
</evidence>
<keyword evidence="2" id="KW-0949">S-adenosyl-L-methionine</keyword>
<dbReference type="NCBIfam" id="TIGR04085">
    <property type="entry name" value="rSAM_more_4Fe4S"/>
    <property type="match status" value="1"/>
</dbReference>
<dbReference type="InterPro" id="IPR013785">
    <property type="entry name" value="Aldolase_TIM"/>
</dbReference>
<dbReference type="KEGG" id="fps:FP1879"/>
<dbReference type="RefSeq" id="WP_011963983.1">
    <property type="nucleotide sequence ID" value="NC_009613.3"/>
</dbReference>
<dbReference type="HOGENOM" id="CLU_009273_3_1_10"/>
<dbReference type="PANTHER" id="PTHR43273:SF8">
    <property type="entry name" value="RADICAL SAM DOMAIN PROTEIN"/>
    <property type="match status" value="1"/>
</dbReference>
<dbReference type="InterPro" id="IPR058240">
    <property type="entry name" value="rSAM_sf"/>
</dbReference>
<keyword evidence="8" id="KW-1185">Reference proteome</keyword>
<organism evidence="7 8">
    <name type="scientific">Flavobacterium psychrophilum (strain ATCC 49511 / DSM 21280 / CIP 103535 / JIP02/86)</name>
    <dbReference type="NCBI Taxonomy" id="402612"/>
    <lineage>
        <taxon>Bacteria</taxon>
        <taxon>Pseudomonadati</taxon>
        <taxon>Bacteroidota</taxon>
        <taxon>Flavobacteriia</taxon>
        <taxon>Flavobacteriales</taxon>
        <taxon>Flavobacteriaceae</taxon>
        <taxon>Flavobacterium</taxon>
    </lineage>
</organism>
<proteinExistence type="predicted"/>
<dbReference type="UniPathway" id="UPA00782"/>
<dbReference type="PANTHER" id="PTHR43273">
    <property type="entry name" value="ANAEROBIC SULFATASE-MATURATING ENZYME HOMOLOG ASLB-RELATED"/>
    <property type="match status" value="1"/>
</dbReference>
<dbReference type="SFLD" id="SFLDS00029">
    <property type="entry name" value="Radical_SAM"/>
    <property type="match status" value="1"/>
</dbReference>